<evidence type="ECO:0000256" key="6">
    <source>
        <dbReference type="ARBA" id="ARBA00022679"/>
    </source>
</evidence>
<evidence type="ECO:0000256" key="2">
    <source>
        <dbReference type="ARBA" id="ARBA00004651"/>
    </source>
</evidence>
<dbReference type="eggNOG" id="COG2205">
    <property type="taxonomic scope" value="Bacteria"/>
</dbReference>
<dbReference type="PROSITE" id="PS50885">
    <property type="entry name" value="HAMP"/>
    <property type="match status" value="1"/>
</dbReference>
<evidence type="ECO:0000256" key="1">
    <source>
        <dbReference type="ARBA" id="ARBA00000085"/>
    </source>
</evidence>
<dbReference type="KEGG" id="cja:CJA_0038"/>
<dbReference type="CDD" id="cd00082">
    <property type="entry name" value="HisKA"/>
    <property type="match status" value="1"/>
</dbReference>
<dbReference type="Proteomes" id="UP000001036">
    <property type="component" value="Chromosome"/>
</dbReference>
<evidence type="ECO:0000313" key="14">
    <source>
        <dbReference type="Proteomes" id="UP000001036"/>
    </source>
</evidence>
<dbReference type="InterPro" id="IPR036097">
    <property type="entry name" value="HisK_dim/P_sf"/>
</dbReference>
<dbReference type="SUPFAM" id="SSF47384">
    <property type="entry name" value="Homodimeric domain of signal transducing histidine kinase"/>
    <property type="match status" value="1"/>
</dbReference>
<keyword evidence="9" id="KW-0067">ATP-binding</keyword>
<evidence type="ECO:0000259" key="11">
    <source>
        <dbReference type="PROSITE" id="PS50109"/>
    </source>
</evidence>
<dbReference type="HOGENOM" id="CLU_000445_89_27_6"/>
<evidence type="ECO:0000256" key="4">
    <source>
        <dbReference type="ARBA" id="ARBA00022475"/>
    </source>
</evidence>
<sequence length="431" mass="47903">MNRAFVSLYLFIVASVIGLGWALNQLWEGLVPEASVSAEVKGLFISLEQSLVGGVPLTHVQAAMAQQGVELQLIPLDELANSAALEQLQAGGIISASDSEQFHYYKLGADGHQVILLSLPPLAGQGELVYRVLLCVFYAGLALAIFLWVWPLSRDARKLEAQTRMLGPDGLPEDLRIAPASTLYPLARAFNQMARRLRDLLASHREMTNAVSHELRTPLARMKFALAMLESQPLDEKSQRQCRNIATDVAEMESLISTLLMYAGFERYSQQLQISTGQMSDLLEELKQRFAHNNQRQLTLELIYTGMDQYCQCEWKLIETALQNAIGNASRYARSRIRIEWQPGTTHNCLAIEDDGPGIPEQERARVFGSFVRLYEGQVAPGENTSGFGLGLAIIQRVLEWHGGHAIFTEPGHLGGARLELHWPRPESTSL</sequence>
<proteinExistence type="predicted"/>
<dbReference type="InterPro" id="IPR003661">
    <property type="entry name" value="HisK_dim/P_dom"/>
</dbReference>
<keyword evidence="6" id="KW-0808">Transferase</keyword>
<gene>
    <name evidence="13" type="ordered locus">CJA_0038</name>
</gene>
<keyword evidence="8 13" id="KW-0418">Kinase</keyword>
<dbReference type="SUPFAM" id="SSF55874">
    <property type="entry name" value="ATPase domain of HSP90 chaperone/DNA topoisomerase II/histidine kinase"/>
    <property type="match status" value="1"/>
</dbReference>
<feature type="domain" description="Histidine kinase" evidence="11">
    <location>
        <begin position="210"/>
        <end position="427"/>
    </location>
</feature>
<dbReference type="Gene3D" id="3.30.565.10">
    <property type="entry name" value="Histidine kinase-like ATPase, C-terminal domain"/>
    <property type="match status" value="1"/>
</dbReference>
<dbReference type="EMBL" id="CP000934">
    <property type="protein sequence ID" value="ACE86322.1"/>
    <property type="molecule type" value="Genomic_DNA"/>
</dbReference>
<comment type="subcellular location">
    <subcellularLocation>
        <location evidence="2">Cell membrane</location>
        <topology evidence="2">Multi-pass membrane protein</topology>
    </subcellularLocation>
</comment>
<evidence type="ECO:0000256" key="7">
    <source>
        <dbReference type="ARBA" id="ARBA00022741"/>
    </source>
</evidence>
<dbReference type="InterPro" id="IPR005467">
    <property type="entry name" value="His_kinase_dom"/>
</dbReference>
<dbReference type="InterPro" id="IPR036890">
    <property type="entry name" value="HATPase_C_sf"/>
</dbReference>
<dbReference type="SMART" id="SM00388">
    <property type="entry name" value="HisKA"/>
    <property type="match status" value="1"/>
</dbReference>
<accession>B3PFC2</accession>
<dbReference type="InterPro" id="IPR003660">
    <property type="entry name" value="HAMP_dom"/>
</dbReference>
<dbReference type="PANTHER" id="PTHR44936">
    <property type="entry name" value="SENSOR PROTEIN CREC"/>
    <property type="match status" value="1"/>
</dbReference>
<dbReference type="EC" id="2.7.13.3" evidence="3"/>
<dbReference type="STRING" id="498211.CJA_0038"/>
<keyword evidence="5" id="KW-0597">Phosphoprotein</keyword>
<dbReference type="GO" id="GO:0005524">
    <property type="term" value="F:ATP binding"/>
    <property type="evidence" value="ECO:0007669"/>
    <property type="project" value="UniProtKB-KW"/>
</dbReference>
<dbReference type="Pfam" id="PF00512">
    <property type="entry name" value="HisKA"/>
    <property type="match status" value="1"/>
</dbReference>
<evidence type="ECO:0000256" key="9">
    <source>
        <dbReference type="ARBA" id="ARBA00022840"/>
    </source>
</evidence>
<evidence type="ECO:0000256" key="8">
    <source>
        <dbReference type="ARBA" id="ARBA00022777"/>
    </source>
</evidence>
<protein>
    <recommendedName>
        <fullName evidence="3">histidine kinase</fullName>
        <ecNumber evidence="3">2.7.13.3</ecNumber>
    </recommendedName>
</protein>
<keyword evidence="4" id="KW-1003">Cell membrane</keyword>
<dbReference type="PRINTS" id="PR00344">
    <property type="entry name" value="BCTRLSENSOR"/>
</dbReference>
<organism evidence="13 14">
    <name type="scientific">Cellvibrio japonicus (strain Ueda107)</name>
    <name type="common">Pseudomonas fluorescens subsp. cellulosa</name>
    <dbReference type="NCBI Taxonomy" id="498211"/>
    <lineage>
        <taxon>Bacteria</taxon>
        <taxon>Pseudomonadati</taxon>
        <taxon>Pseudomonadota</taxon>
        <taxon>Gammaproteobacteria</taxon>
        <taxon>Cellvibrionales</taxon>
        <taxon>Cellvibrionaceae</taxon>
        <taxon>Cellvibrio</taxon>
    </lineage>
</organism>
<keyword evidence="14" id="KW-1185">Reference proteome</keyword>
<evidence type="ECO:0000259" key="12">
    <source>
        <dbReference type="PROSITE" id="PS50885"/>
    </source>
</evidence>
<evidence type="ECO:0000313" key="13">
    <source>
        <dbReference type="EMBL" id="ACE86322.1"/>
    </source>
</evidence>
<keyword evidence="10" id="KW-0812">Transmembrane</keyword>
<dbReference type="PROSITE" id="PS50109">
    <property type="entry name" value="HIS_KIN"/>
    <property type="match status" value="1"/>
</dbReference>
<dbReference type="GO" id="GO:0000155">
    <property type="term" value="F:phosphorelay sensor kinase activity"/>
    <property type="evidence" value="ECO:0007669"/>
    <property type="project" value="InterPro"/>
</dbReference>
<evidence type="ECO:0000256" key="5">
    <source>
        <dbReference type="ARBA" id="ARBA00022553"/>
    </source>
</evidence>
<feature type="transmembrane region" description="Helical" evidence="10">
    <location>
        <begin position="128"/>
        <end position="150"/>
    </location>
</feature>
<dbReference type="AlphaFoldDB" id="B3PFC2"/>
<reference evidence="13 14" key="1">
    <citation type="journal article" date="2008" name="J. Bacteriol.">
        <title>Insights into plant cell wall degradation from the genome sequence of the soil bacterium Cellvibrio japonicus.</title>
        <authorList>
            <person name="Deboy R.T."/>
            <person name="Mongodin E.F."/>
            <person name="Fouts D.E."/>
            <person name="Tailford L.E."/>
            <person name="Khouri H."/>
            <person name="Emerson J.B."/>
            <person name="Mohamoud Y."/>
            <person name="Watkins K."/>
            <person name="Henrissat B."/>
            <person name="Gilbert H.J."/>
            <person name="Nelson K.E."/>
        </authorList>
    </citation>
    <scope>NUCLEOTIDE SEQUENCE [LARGE SCALE GENOMIC DNA]</scope>
    <source>
        <strain evidence="13 14">Ueda107</strain>
    </source>
</reference>
<keyword evidence="10" id="KW-0472">Membrane</keyword>
<comment type="catalytic activity">
    <reaction evidence="1">
        <text>ATP + protein L-histidine = ADP + protein N-phospho-L-histidine.</text>
        <dbReference type="EC" id="2.7.13.3"/>
    </reaction>
</comment>
<dbReference type="OrthoDB" id="9804645at2"/>
<name>B3PFC2_CELJU</name>
<dbReference type="RefSeq" id="WP_012485722.1">
    <property type="nucleotide sequence ID" value="NC_010995.1"/>
</dbReference>
<dbReference type="GO" id="GO:0005886">
    <property type="term" value="C:plasma membrane"/>
    <property type="evidence" value="ECO:0007669"/>
    <property type="project" value="UniProtKB-SubCell"/>
</dbReference>
<evidence type="ECO:0000256" key="3">
    <source>
        <dbReference type="ARBA" id="ARBA00012438"/>
    </source>
</evidence>
<dbReference type="PANTHER" id="PTHR44936:SF10">
    <property type="entry name" value="SENSOR PROTEIN RSTB"/>
    <property type="match status" value="1"/>
</dbReference>
<dbReference type="InterPro" id="IPR003594">
    <property type="entry name" value="HATPase_dom"/>
</dbReference>
<evidence type="ECO:0000256" key="10">
    <source>
        <dbReference type="SAM" id="Phobius"/>
    </source>
</evidence>
<keyword evidence="7" id="KW-0547">Nucleotide-binding</keyword>
<dbReference type="Pfam" id="PF02518">
    <property type="entry name" value="HATPase_c"/>
    <property type="match status" value="1"/>
</dbReference>
<dbReference type="InterPro" id="IPR050980">
    <property type="entry name" value="2C_sensor_his_kinase"/>
</dbReference>
<dbReference type="InterPro" id="IPR004358">
    <property type="entry name" value="Sig_transdc_His_kin-like_C"/>
</dbReference>
<dbReference type="SMART" id="SM00387">
    <property type="entry name" value="HATPase_c"/>
    <property type="match status" value="1"/>
</dbReference>
<dbReference type="Gene3D" id="1.10.287.130">
    <property type="match status" value="1"/>
</dbReference>
<feature type="domain" description="HAMP" evidence="12">
    <location>
        <begin position="150"/>
        <end position="202"/>
    </location>
</feature>
<keyword evidence="10" id="KW-1133">Transmembrane helix</keyword>